<proteinExistence type="predicted"/>
<gene>
    <name evidence="2" type="ORF">E2C01_031847</name>
</gene>
<evidence type="ECO:0000313" key="2">
    <source>
        <dbReference type="EMBL" id="MPC38341.1"/>
    </source>
</evidence>
<organism evidence="2 3">
    <name type="scientific">Portunus trituberculatus</name>
    <name type="common">Swimming crab</name>
    <name type="synonym">Neptunus trituberculatus</name>
    <dbReference type="NCBI Taxonomy" id="210409"/>
    <lineage>
        <taxon>Eukaryota</taxon>
        <taxon>Metazoa</taxon>
        <taxon>Ecdysozoa</taxon>
        <taxon>Arthropoda</taxon>
        <taxon>Crustacea</taxon>
        <taxon>Multicrustacea</taxon>
        <taxon>Malacostraca</taxon>
        <taxon>Eumalacostraca</taxon>
        <taxon>Eucarida</taxon>
        <taxon>Decapoda</taxon>
        <taxon>Pleocyemata</taxon>
        <taxon>Brachyura</taxon>
        <taxon>Eubrachyura</taxon>
        <taxon>Portunoidea</taxon>
        <taxon>Portunidae</taxon>
        <taxon>Portuninae</taxon>
        <taxon>Portunus</taxon>
    </lineage>
</organism>
<feature type="chain" id="PRO_5022860177" evidence="1">
    <location>
        <begin position="17"/>
        <end position="60"/>
    </location>
</feature>
<feature type="signal peptide" evidence="1">
    <location>
        <begin position="1"/>
        <end position="16"/>
    </location>
</feature>
<keyword evidence="3" id="KW-1185">Reference proteome</keyword>
<evidence type="ECO:0000256" key="1">
    <source>
        <dbReference type="SAM" id="SignalP"/>
    </source>
</evidence>
<protein>
    <submittedName>
        <fullName evidence="2">Uncharacterized protein</fullName>
    </submittedName>
</protein>
<evidence type="ECO:0000313" key="3">
    <source>
        <dbReference type="Proteomes" id="UP000324222"/>
    </source>
</evidence>
<name>A0A5B7EUI4_PORTR</name>
<reference evidence="2 3" key="1">
    <citation type="submission" date="2019-05" db="EMBL/GenBank/DDBJ databases">
        <title>Another draft genome of Portunus trituberculatus and its Hox gene families provides insights of decapod evolution.</title>
        <authorList>
            <person name="Jeong J.-H."/>
            <person name="Song I."/>
            <person name="Kim S."/>
            <person name="Choi T."/>
            <person name="Kim D."/>
            <person name="Ryu S."/>
            <person name="Kim W."/>
        </authorList>
    </citation>
    <scope>NUCLEOTIDE SEQUENCE [LARGE SCALE GENOMIC DNA]</scope>
    <source>
        <tissue evidence="2">Muscle</tissue>
    </source>
</reference>
<sequence>MNNFITFFALTKLVGGGPVEFEQPQYMVEVAENTVADPLLRLTTRPLTHGRCRGLPATQT</sequence>
<dbReference type="Proteomes" id="UP000324222">
    <property type="component" value="Unassembled WGS sequence"/>
</dbReference>
<comment type="caution">
    <text evidence="2">The sequence shown here is derived from an EMBL/GenBank/DDBJ whole genome shotgun (WGS) entry which is preliminary data.</text>
</comment>
<dbReference type="AlphaFoldDB" id="A0A5B7EUI4"/>
<accession>A0A5B7EUI4</accession>
<dbReference type="EMBL" id="VSRR010004042">
    <property type="protein sequence ID" value="MPC38341.1"/>
    <property type="molecule type" value="Genomic_DNA"/>
</dbReference>
<keyword evidence="1" id="KW-0732">Signal</keyword>